<sequence length="413" mass="45625">MQDIRRFRDRLVATIGAYLRASVDTTGGRLIVDLSTIAQNDARTGIQRVVRALWWLLHDTPLEGYSVVPVVATAKRGYCVAPISDGEVRMPAPDAPLVEIGAGDIFLGLDLAAHRLWRHRRQMARWKRRGATVAITVYDLLPLREPDWFPSSTARNFGRWIRIVMRYADLALCISQQVVADMRSLMEVQGTGYRRLPQLVHLPLSGDISGSRPSGGIDDAGRAIIAKMEQRPTILMVGTIEPRKAHTVLLMAYDHWRDTAGDEAPDLVIVGRRGWRTEALQQRMLEHPARGDRFVWLDDASDELLAALYVRAALVVVPSYGEGFGLPVVEALGFGCRVLARDLPVFRELDREGLSYFESDAPVALVQAMSAALQQPPPVPASMSEDWTVSLSVILHALAIKVKTAASNETPGA</sequence>
<gene>
    <name evidence="2" type="ORF">GGQ90_002364</name>
</gene>
<evidence type="ECO:0000313" key="2">
    <source>
        <dbReference type="EMBL" id="MBB4148581.1"/>
    </source>
</evidence>
<dbReference type="Proteomes" id="UP000590524">
    <property type="component" value="Unassembled WGS sequence"/>
</dbReference>
<dbReference type="SUPFAM" id="SSF53756">
    <property type="entry name" value="UDP-Glycosyltransferase/glycogen phosphorylase"/>
    <property type="match status" value="1"/>
</dbReference>
<keyword evidence="2" id="KW-0808">Transferase</keyword>
<dbReference type="GO" id="GO:0016757">
    <property type="term" value="F:glycosyltransferase activity"/>
    <property type="evidence" value="ECO:0007669"/>
    <property type="project" value="InterPro"/>
</dbReference>
<dbReference type="AlphaFoldDB" id="A0A7W6LQN2"/>
<evidence type="ECO:0000259" key="1">
    <source>
        <dbReference type="Pfam" id="PF00534"/>
    </source>
</evidence>
<feature type="domain" description="Glycosyl transferase family 1" evidence="1">
    <location>
        <begin position="222"/>
        <end position="378"/>
    </location>
</feature>
<dbReference type="InterPro" id="IPR001296">
    <property type="entry name" value="Glyco_trans_1"/>
</dbReference>
<dbReference type="Pfam" id="PF00534">
    <property type="entry name" value="Glycos_transf_1"/>
    <property type="match status" value="1"/>
</dbReference>
<evidence type="ECO:0000313" key="3">
    <source>
        <dbReference type="Proteomes" id="UP000590524"/>
    </source>
</evidence>
<dbReference type="Gene3D" id="3.40.50.2000">
    <property type="entry name" value="Glycogen Phosphorylase B"/>
    <property type="match status" value="1"/>
</dbReference>
<dbReference type="EMBL" id="JACIEU010000008">
    <property type="protein sequence ID" value="MBB4148581.1"/>
    <property type="molecule type" value="Genomic_DNA"/>
</dbReference>
<keyword evidence="3" id="KW-1185">Reference proteome</keyword>
<proteinExistence type="predicted"/>
<organism evidence="2 3">
    <name type="scientific">Sphingobium scionense</name>
    <dbReference type="NCBI Taxonomy" id="1404341"/>
    <lineage>
        <taxon>Bacteria</taxon>
        <taxon>Pseudomonadati</taxon>
        <taxon>Pseudomonadota</taxon>
        <taxon>Alphaproteobacteria</taxon>
        <taxon>Sphingomonadales</taxon>
        <taxon>Sphingomonadaceae</taxon>
        <taxon>Sphingobium</taxon>
    </lineage>
</organism>
<dbReference type="CDD" id="cd03809">
    <property type="entry name" value="GT4_MtfB-like"/>
    <property type="match status" value="1"/>
</dbReference>
<name>A0A7W6LQN2_9SPHN</name>
<dbReference type="PANTHER" id="PTHR46401:SF9">
    <property type="entry name" value="MANNOSYLTRANSFERASE A"/>
    <property type="match status" value="1"/>
</dbReference>
<dbReference type="RefSeq" id="WP_188082318.1">
    <property type="nucleotide sequence ID" value="NZ_JACIEU010000008.1"/>
</dbReference>
<accession>A0A7W6LQN2</accession>
<comment type="caution">
    <text evidence="2">The sequence shown here is derived from an EMBL/GenBank/DDBJ whole genome shotgun (WGS) entry which is preliminary data.</text>
</comment>
<dbReference type="PANTHER" id="PTHR46401">
    <property type="entry name" value="GLYCOSYLTRANSFERASE WBBK-RELATED"/>
    <property type="match status" value="1"/>
</dbReference>
<protein>
    <submittedName>
        <fullName evidence="2">Glycosyltransferase involved in cell wall biosynthesis</fullName>
    </submittedName>
</protein>
<reference evidence="2 3" key="1">
    <citation type="submission" date="2020-08" db="EMBL/GenBank/DDBJ databases">
        <title>Genomic Encyclopedia of Type Strains, Phase IV (KMG-IV): sequencing the most valuable type-strain genomes for metagenomic binning, comparative biology and taxonomic classification.</title>
        <authorList>
            <person name="Goeker M."/>
        </authorList>
    </citation>
    <scope>NUCLEOTIDE SEQUENCE [LARGE SCALE GENOMIC DNA]</scope>
    <source>
        <strain evidence="2 3">DSM 19371</strain>
    </source>
</reference>